<evidence type="ECO:0000313" key="3">
    <source>
        <dbReference type="EMBL" id="AEG51509.1"/>
    </source>
</evidence>
<dbReference type="PANTHER" id="PTHR43767">
    <property type="entry name" value="LONG-CHAIN-FATTY-ACID--COA LIGASE"/>
    <property type="match status" value="1"/>
</dbReference>
<accession>F6F1U3</accession>
<dbReference type="EMBL" id="CP002799">
    <property type="protein sequence ID" value="AEG51509.1"/>
    <property type="molecule type" value="Genomic_DNA"/>
</dbReference>
<dbReference type="InterPro" id="IPR045851">
    <property type="entry name" value="AMP-bd_C_sf"/>
</dbReference>
<reference evidence="3 4" key="1">
    <citation type="submission" date="2011-05" db="EMBL/GenBank/DDBJ databases">
        <title>Complete sequence of chromosome 2 of Sphingobium chlorophenolicum L-1.</title>
        <authorList>
            <consortium name="US DOE Joint Genome Institute"/>
            <person name="Lucas S."/>
            <person name="Han J."/>
            <person name="Lapidus A."/>
            <person name="Cheng J.-F."/>
            <person name="Goodwin L."/>
            <person name="Pitluck S."/>
            <person name="Peters L."/>
            <person name="Daligault H."/>
            <person name="Han C."/>
            <person name="Tapia R."/>
            <person name="Land M."/>
            <person name="Hauser L."/>
            <person name="Kyrpides N."/>
            <person name="Ivanova N."/>
            <person name="Pagani I."/>
            <person name="Turner P."/>
            <person name="Copley S."/>
            <person name="Woyke T."/>
        </authorList>
    </citation>
    <scope>NUCLEOTIDE SEQUENCE [LARGE SCALE GENOMIC DNA]</scope>
    <source>
        <strain evidence="3 4">L-1</strain>
    </source>
</reference>
<dbReference type="RefSeq" id="WP_013849733.1">
    <property type="nucleotide sequence ID" value="NC_015594.1"/>
</dbReference>
<gene>
    <name evidence="3" type="ORF">Sphch_3929</name>
</gene>
<dbReference type="InterPro" id="IPR050237">
    <property type="entry name" value="ATP-dep_AMP-bd_enzyme"/>
</dbReference>
<dbReference type="InterPro" id="IPR000873">
    <property type="entry name" value="AMP-dep_synth/lig_dom"/>
</dbReference>
<dbReference type="InterPro" id="IPR020845">
    <property type="entry name" value="AMP-binding_CS"/>
</dbReference>
<evidence type="ECO:0000313" key="4">
    <source>
        <dbReference type="Proteomes" id="UP000007150"/>
    </source>
</evidence>
<dbReference type="GO" id="GO:0008756">
    <property type="term" value="F:o-succinylbenzoate-CoA ligase activity"/>
    <property type="evidence" value="ECO:0007669"/>
    <property type="project" value="UniProtKB-EC"/>
</dbReference>
<feature type="domain" description="AMP-binding enzyme C-terminal" evidence="2">
    <location>
        <begin position="467"/>
        <end position="541"/>
    </location>
</feature>
<dbReference type="Pfam" id="PF00501">
    <property type="entry name" value="AMP-binding"/>
    <property type="match status" value="1"/>
</dbReference>
<dbReference type="Proteomes" id="UP000007150">
    <property type="component" value="Chromosome 2"/>
</dbReference>
<dbReference type="EC" id="6.2.1.26" evidence="3"/>
<keyword evidence="3" id="KW-0436">Ligase</keyword>
<feature type="domain" description="AMP-dependent synthetase/ligase" evidence="1">
    <location>
        <begin position="32"/>
        <end position="412"/>
    </location>
</feature>
<proteinExistence type="predicted"/>
<dbReference type="PROSITE" id="PS00455">
    <property type="entry name" value="AMP_BINDING"/>
    <property type="match status" value="1"/>
</dbReference>
<dbReference type="PANTHER" id="PTHR43767:SF1">
    <property type="entry name" value="NONRIBOSOMAL PEPTIDE SYNTHASE PES1 (EUROFUNG)-RELATED"/>
    <property type="match status" value="1"/>
</dbReference>
<protein>
    <submittedName>
        <fullName evidence="3">O-succinylbenzoate--CoA ligase</fullName>
        <ecNumber evidence="3">6.2.1.26</ecNumber>
    </submittedName>
</protein>
<dbReference type="InterPro" id="IPR042099">
    <property type="entry name" value="ANL_N_sf"/>
</dbReference>
<dbReference type="AlphaFoldDB" id="F6F1U3"/>
<dbReference type="KEGG" id="sch:Sphch_3929"/>
<dbReference type="HOGENOM" id="CLU_000022_59_0_5"/>
<dbReference type="Pfam" id="PF13193">
    <property type="entry name" value="AMP-binding_C"/>
    <property type="match status" value="1"/>
</dbReference>
<name>F6F1U3_SPHCR</name>
<dbReference type="STRING" id="690566.Sphch_3929"/>
<keyword evidence="4" id="KW-1185">Reference proteome</keyword>
<dbReference type="SUPFAM" id="SSF56801">
    <property type="entry name" value="Acetyl-CoA synthetase-like"/>
    <property type="match status" value="1"/>
</dbReference>
<dbReference type="InterPro" id="IPR025110">
    <property type="entry name" value="AMP-bd_C"/>
</dbReference>
<evidence type="ECO:0000259" key="2">
    <source>
        <dbReference type="Pfam" id="PF13193"/>
    </source>
</evidence>
<evidence type="ECO:0000259" key="1">
    <source>
        <dbReference type="Pfam" id="PF00501"/>
    </source>
</evidence>
<sequence length="617" mass="64586">MAGGPTLEEVSASFAAAQLRDLPGVSIYDAIRRQAERFPQKLAVIDLPDAQLDTVAATITYQALHAAIVQAANRMLALGLGAGDRILYVAPNGLAGLTGFWAAQLLGVVVPVNPFLDPAMIGDIARATGARAIMSAGREGADGSFDLARSLVSIVPGLEYHLVLGGDAGEGAVDLLAGSESPSASSYLGRPPGLDDIAAYFPTGGTTGAPKIARLSHRNLLTGAFSSAVASTLDPAQVVPLGLPMFHVGGGGIASTRTLMLGQTMVILTPAAFRTPGLAENFWALADKYAFTQFISVPTVFADLLATYRGGGTTIRHFIAGASKLPASLCKSYENLFGSGIHEGYGMTETSGFCCVNPSALPARPGSGGITSPFYDVRVVLLDAQGRFARECEAGETGNIAISGPGVFEGYLDASQDAGKFIAGMPGSRWIDSGDLGRFDADGYLWVTGRDKDLIIRGGHNIDPAPIEETLLDHPDIVDAAAVGMPDARVGEMPVAFVQLAAGAQLDEAALKAFCQQRLPERAGTPVRIFALDALPRTAMRKIFKPELRRLAAQAAVTATLQDIASARNLVWRVLSDDRGCLAVEISGALPGPDARARIEDRLGPLNLKITYRETCS</sequence>
<organism evidence="3 4">
    <name type="scientific">Sphingobium chlorophenolicum L-1</name>
    <dbReference type="NCBI Taxonomy" id="690566"/>
    <lineage>
        <taxon>Bacteria</taxon>
        <taxon>Pseudomonadati</taxon>
        <taxon>Pseudomonadota</taxon>
        <taxon>Alphaproteobacteria</taxon>
        <taxon>Sphingomonadales</taxon>
        <taxon>Sphingomonadaceae</taxon>
        <taxon>Sphingobium</taxon>
    </lineage>
</organism>
<dbReference type="Gene3D" id="3.40.50.12780">
    <property type="entry name" value="N-terminal domain of ligase-like"/>
    <property type="match status" value="1"/>
</dbReference>
<dbReference type="Gene3D" id="3.30.300.30">
    <property type="match status" value="1"/>
</dbReference>